<evidence type="ECO:0000313" key="1">
    <source>
        <dbReference type="EMBL" id="KAJ3646001.1"/>
    </source>
</evidence>
<reference evidence="1" key="1">
    <citation type="journal article" date="2023" name="G3 (Bethesda)">
        <title>Whole genome assemblies of Zophobas morio and Tenebrio molitor.</title>
        <authorList>
            <person name="Kaur S."/>
            <person name="Stinson S.A."/>
            <person name="diCenzo G.C."/>
        </authorList>
    </citation>
    <scope>NUCLEOTIDE SEQUENCE</scope>
    <source>
        <strain evidence="1">QUZm001</strain>
    </source>
</reference>
<dbReference type="InterPro" id="IPR005312">
    <property type="entry name" value="DUF1759"/>
</dbReference>
<evidence type="ECO:0000313" key="2">
    <source>
        <dbReference type="Proteomes" id="UP001168821"/>
    </source>
</evidence>
<dbReference type="AlphaFoldDB" id="A0AA38I0B7"/>
<keyword evidence="2" id="KW-1185">Reference proteome</keyword>
<comment type="caution">
    <text evidence="1">The sequence shown here is derived from an EMBL/GenBank/DDBJ whole genome shotgun (WGS) entry which is preliminary data.</text>
</comment>
<proteinExistence type="predicted"/>
<dbReference type="EMBL" id="JALNTZ010000007">
    <property type="protein sequence ID" value="KAJ3646001.1"/>
    <property type="molecule type" value="Genomic_DNA"/>
</dbReference>
<gene>
    <name evidence="1" type="ORF">Zmor_023614</name>
</gene>
<name>A0AA38I0B7_9CUCU</name>
<sequence length="206" mass="24078">MTNADEIKALKAKRANVRRKLTRFINFVNQEENKNKRDEISVRLQGIYSLLQEFEDYHTQIHVFDETQATEDELNNFEDDYYQIISEAKNAINSSTDSSNGSAVSANTLHTYLKALENIKRPTDQWDDLLIHMIAAKFDQHTTVAWESTLSSEIPNMESMFQFLTQRCQMWEAFEANHSFKKRFSNITFFTVLAVFIIQHTAHLEK</sequence>
<dbReference type="GO" id="GO:0016192">
    <property type="term" value="P:vesicle-mediated transport"/>
    <property type="evidence" value="ECO:0007669"/>
    <property type="project" value="InterPro"/>
</dbReference>
<dbReference type="Pfam" id="PF03564">
    <property type="entry name" value="DUF1759"/>
    <property type="match status" value="1"/>
</dbReference>
<dbReference type="SUPFAM" id="SSF47661">
    <property type="entry name" value="t-snare proteins"/>
    <property type="match status" value="1"/>
</dbReference>
<accession>A0AA38I0B7</accession>
<dbReference type="InterPro" id="IPR010989">
    <property type="entry name" value="SNARE"/>
</dbReference>
<organism evidence="1 2">
    <name type="scientific">Zophobas morio</name>
    <dbReference type="NCBI Taxonomy" id="2755281"/>
    <lineage>
        <taxon>Eukaryota</taxon>
        <taxon>Metazoa</taxon>
        <taxon>Ecdysozoa</taxon>
        <taxon>Arthropoda</taxon>
        <taxon>Hexapoda</taxon>
        <taxon>Insecta</taxon>
        <taxon>Pterygota</taxon>
        <taxon>Neoptera</taxon>
        <taxon>Endopterygota</taxon>
        <taxon>Coleoptera</taxon>
        <taxon>Polyphaga</taxon>
        <taxon>Cucujiformia</taxon>
        <taxon>Tenebrionidae</taxon>
        <taxon>Zophobas</taxon>
    </lineage>
</organism>
<dbReference type="GO" id="GO:0016020">
    <property type="term" value="C:membrane"/>
    <property type="evidence" value="ECO:0007669"/>
    <property type="project" value="InterPro"/>
</dbReference>
<protein>
    <submittedName>
        <fullName evidence="1">Uncharacterized protein</fullName>
    </submittedName>
</protein>
<dbReference type="Proteomes" id="UP001168821">
    <property type="component" value="Unassembled WGS sequence"/>
</dbReference>